<evidence type="ECO:0000256" key="1">
    <source>
        <dbReference type="SAM" id="MobiDB-lite"/>
    </source>
</evidence>
<dbReference type="EMBL" id="CADEBD010000344">
    <property type="protein sequence ID" value="CAB3249061.1"/>
    <property type="molecule type" value="Genomic_DNA"/>
</dbReference>
<accession>A0A8S1ARF4</accession>
<evidence type="ECO:0000313" key="3">
    <source>
        <dbReference type="Proteomes" id="UP000494256"/>
    </source>
</evidence>
<feature type="compositionally biased region" description="Basic and acidic residues" evidence="1">
    <location>
        <begin position="26"/>
        <end position="41"/>
    </location>
</feature>
<name>A0A8S1ARF4_ARCPL</name>
<sequence>MGTVFGKKLDYTTTVKINRTRVSSSQRREIKSSTEAQHEAARATAHQTGCGTGRRTHARAQCAHPSHAHKRARPRRSPLTEMCVRQGCLPHQALTLHDHIFYNILFLSCRSSHRRSSLLTH</sequence>
<comment type="caution">
    <text evidence="2">The sequence shown here is derived from an EMBL/GenBank/DDBJ whole genome shotgun (WGS) entry which is preliminary data.</text>
</comment>
<gene>
    <name evidence="2" type="ORF">APLA_LOCUS12669</name>
</gene>
<proteinExistence type="predicted"/>
<protein>
    <submittedName>
        <fullName evidence="2">Uncharacterized protein</fullName>
    </submittedName>
</protein>
<dbReference type="Proteomes" id="UP000494256">
    <property type="component" value="Unassembled WGS sequence"/>
</dbReference>
<feature type="region of interest" description="Disordered" evidence="1">
    <location>
        <begin position="21"/>
        <end position="55"/>
    </location>
</feature>
<organism evidence="2 3">
    <name type="scientific">Arctia plantaginis</name>
    <name type="common">Wood tiger moth</name>
    <name type="synonym">Phalaena plantaginis</name>
    <dbReference type="NCBI Taxonomy" id="874455"/>
    <lineage>
        <taxon>Eukaryota</taxon>
        <taxon>Metazoa</taxon>
        <taxon>Ecdysozoa</taxon>
        <taxon>Arthropoda</taxon>
        <taxon>Hexapoda</taxon>
        <taxon>Insecta</taxon>
        <taxon>Pterygota</taxon>
        <taxon>Neoptera</taxon>
        <taxon>Endopterygota</taxon>
        <taxon>Lepidoptera</taxon>
        <taxon>Glossata</taxon>
        <taxon>Ditrysia</taxon>
        <taxon>Noctuoidea</taxon>
        <taxon>Erebidae</taxon>
        <taxon>Arctiinae</taxon>
        <taxon>Arctia</taxon>
    </lineage>
</organism>
<dbReference type="AlphaFoldDB" id="A0A8S1ARF4"/>
<reference evidence="2 3" key="1">
    <citation type="submission" date="2020-04" db="EMBL/GenBank/DDBJ databases">
        <authorList>
            <person name="Wallbank WR R."/>
            <person name="Pardo Diaz C."/>
            <person name="Kozak K."/>
            <person name="Martin S."/>
            <person name="Jiggins C."/>
            <person name="Moest M."/>
            <person name="Warren A I."/>
            <person name="Byers J.R.P. K."/>
            <person name="Montejo-Kovacevich G."/>
            <person name="Yen C E."/>
        </authorList>
    </citation>
    <scope>NUCLEOTIDE SEQUENCE [LARGE SCALE GENOMIC DNA]</scope>
</reference>
<evidence type="ECO:0000313" key="2">
    <source>
        <dbReference type="EMBL" id="CAB3249061.1"/>
    </source>
</evidence>
<dbReference type="OrthoDB" id="5945798at2759"/>